<reference evidence="1 2" key="1">
    <citation type="journal article" date="2013" name="PLoS Genet.">
        <title>The genome and development-dependent transcriptomes of Pyronema confluens: a window into fungal evolution.</title>
        <authorList>
            <person name="Traeger S."/>
            <person name="Altegoer F."/>
            <person name="Freitag M."/>
            <person name="Gabaldon T."/>
            <person name="Kempken F."/>
            <person name="Kumar A."/>
            <person name="Marcet-Houben M."/>
            <person name="Poggeler S."/>
            <person name="Stajich J.E."/>
            <person name="Nowrousian M."/>
        </authorList>
    </citation>
    <scope>NUCLEOTIDE SEQUENCE [LARGE SCALE GENOMIC DNA]</scope>
    <source>
        <strain evidence="2">CBS 100304</strain>
        <tissue evidence="1">Vegetative mycelium</tissue>
    </source>
</reference>
<evidence type="ECO:0000313" key="1">
    <source>
        <dbReference type="EMBL" id="CCX11745.1"/>
    </source>
</evidence>
<keyword evidence="2" id="KW-1185">Reference proteome</keyword>
<sequence>MSTSSPVKEDAVDNESDHRLVYVEEDGQDHLFSVPRIAKNEFKNYEQYIAASCVSFVSTQTHHAFGGDHSFISFRRMAQMGTNSCLCLGFDIYDGLSTRSTNTTSVSLRFR</sequence>
<organism evidence="1 2">
    <name type="scientific">Pyronema omphalodes (strain CBS 100304)</name>
    <name type="common">Pyronema confluens</name>
    <dbReference type="NCBI Taxonomy" id="1076935"/>
    <lineage>
        <taxon>Eukaryota</taxon>
        <taxon>Fungi</taxon>
        <taxon>Dikarya</taxon>
        <taxon>Ascomycota</taxon>
        <taxon>Pezizomycotina</taxon>
        <taxon>Pezizomycetes</taxon>
        <taxon>Pezizales</taxon>
        <taxon>Pyronemataceae</taxon>
        <taxon>Pyronema</taxon>
    </lineage>
</organism>
<name>U4LBV1_PYROM</name>
<dbReference type="AlphaFoldDB" id="U4LBV1"/>
<dbReference type="EMBL" id="HF935642">
    <property type="protein sequence ID" value="CCX11745.1"/>
    <property type="molecule type" value="Genomic_DNA"/>
</dbReference>
<protein>
    <submittedName>
        <fullName evidence="1">Uncharacterized protein</fullName>
    </submittedName>
</protein>
<accession>U4LBV1</accession>
<proteinExistence type="predicted"/>
<dbReference type="Proteomes" id="UP000018144">
    <property type="component" value="Unassembled WGS sequence"/>
</dbReference>
<evidence type="ECO:0000313" key="2">
    <source>
        <dbReference type="Proteomes" id="UP000018144"/>
    </source>
</evidence>
<gene>
    <name evidence="1" type="ORF">PCON_11339</name>
</gene>